<dbReference type="AlphaFoldDB" id="A0A068T1F2"/>
<protein>
    <submittedName>
        <fullName evidence="7">Extracellular solute-binding protein family 5</fullName>
    </submittedName>
</protein>
<feature type="chain" id="PRO_5001653575" evidence="5">
    <location>
        <begin position="26"/>
        <end position="501"/>
    </location>
</feature>
<feature type="signal peptide" evidence="5">
    <location>
        <begin position="1"/>
        <end position="25"/>
    </location>
</feature>
<feature type="domain" description="Solute-binding protein family 5" evidence="6">
    <location>
        <begin position="71"/>
        <end position="418"/>
    </location>
</feature>
<organism evidence="7 8">
    <name type="scientific">Neorhizobium galegae bv. orientalis str. HAMBI 540</name>
    <dbReference type="NCBI Taxonomy" id="1028800"/>
    <lineage>
        <taxon>Bacteria</taxon>
        <taxon>Pseudomonadati</taxon>
        <taxon>Pseudomonadota</taxon>
        <taxon>Alphaproteobacteria</taxon>
        <taxon>Hyphomicrobiales</taxon>
        <taxon>Rhizobiaceae</taxon>
        <taxon>Rhizobium/Agrobacterium group</taxon>
        <taxon>Neorhizobium</taxon>
    </lineage>
</organism>
<evidence type="ECO:0000256" key="3">
    <source>
        <dbReference type="ARBA" id="ARBA00022448"/>
    </source>
</evidence>
<keyword evidence="7" id="KW-0614">Plasmid</keyword>
<dbReference type="GO" id="GO:0030288">
    <property type="term" value="C:outer membrane-bounded periplasmic space"/>
    <property type="evidence" value="ECO:0007669"/>
    <property type="project" value="UniProtKB-ARBA"/>
</dbReference>
<dbReference type="PANTHER" id="PTHR30290">
    <property type="entry name" value="PERIPLASMIC BINDING COMPONENT OF ABC TRANSPORTER"/>
    <property type="match status" value="1"/>
</dbReference>
<sequence length="501" mass="54585">MTRKSIAAAIAALSLGATISTSALAQDKTLTIAITNTINTFDPHMTASVGTDLSLLSHIYPSLVLRSPDMKIAPALATEWTSVDDLTWRIKLRSDATFNDGEKIDAEVVKWNFDRVRDPAVNARIKAWFTLISDVKVISPTEIEIKTSSPYPAMIGQLSMFFLLPPKWAANHKPATETASGGAYVISSVKPGESITLDANPQYWGAKPDFSKVVVRIIPDAASRVAALLAGEVDFINSIPTTEITRIKTSGSAQAGAVPSTRTAFIKFNTLKPPLDNKLLRQALNYAVDKEGIVKAIFNDQAEIAKCQVTSKSYFGFNADLKPYAYDPEKAAELLKKAGGAPAEPIEIEVPTGIYLNGEEVVQAVASQLEEIGVKTKIVEMQFSAYMDKYLKTKDLGRMSLLSQAWPTIDADGLLTLFAPGNMYAYWENADFGKALADGRSTMDVAKRQAAYKKATEVMCDEAPALFLYTQPATYGLSKRITWAARGDDWVRAFDMKPAAN</sequence>
<dbReference type="Pfam" id="PF00496">
    <property type="entry name" value="SBP_bac_5"/>
    <property type="match status" value="1"/>
</dbReference>
<dbReference type="GO" id="GO:0043190">
    <property type="term" value="C:ATP-binding cassette (ABC) transporter complex"/>
    <property type="evidence" value="ECO:0007669"/>
    <property type="project" value="InterPro"/>
</dbReference>
<evidence type="ECO:0000256" key="1">
    <source>
        <dbReference type="ARBA" id="ARBA00004418"/>
    </source>
</evidence>
<dbReference type="Gene3D" id="3.10.105.10">
    <property type="entry name" value="Dipeptide-binding Protein, Domain 3"/>
    <property type="match status" value="1"/>
</dbReference>
<evidence type="ECO:0000259" key="6">
    <source>
        <dbReference type="Pfam" id="PF00496"/>
    </source>
</evidence>
<comment type="subcellular location">
    <subcellularLocation>
        <location evidence="1">Periplasm</location>
    </subcellularLocation>
</comment>
<keyword evidence="8" id="KW-1185">Reference proteome</keyword>
<dbReference type="HOGENOM" id="CLU_017028_7_4_5"/>
<evidence type="ECO:0000313" key="7">
    <source>
        <dbReference type="EMBL" id="CDN51325.1"/>
    </source>
</evidence>
<dbReference type="Gene3D" id="3.40.190.10">
    <property type="entry name" value="Periplasmic binding protein-like II"/>
    <property type="match status" value="1"/>
</dbReference>
<geneLocation type="plasmid" evidence="8">
    <name>II</name>
</geneLocation>
<proteinExistence type="inferred from homology"/>
<dbReference type="InterPro" id="IPR000914">
    <property type="entry name" value="SBP_5_dom"/>
</dbReference>
<evidence type="ECO:0000256" key="2">
    <source>
        <dbReference type="ARBA" id="ARBA00005695"/>
    </source>
</evidence>
<dbReference type="EMBL" id="HG938354">
    <property type="protein sequence ID" value="CDN51325.1"/>
    <property type="molecule type" value="Genomic_DNA"/>
</dbReference>
<dbReference type="KEGG" id="ngg:RG540_PA06490"/>
<dbReference type="PIRSF" id="PIRSF002741">
    <property type="entry name" value="MppA"/>
    <property type="match status" value="1"/>
</dbReference>
<evidence type="ECO:0000256" key="5">
    <source>
        <dbReference type="SAM" id="SignalP"/>
    </source>
</evidence>
<keyword evidence="3" id="KW-0813">Transport</keyword>
<name>A0A068T1F2_NEOGA</name>
<accession>A0A068T1F2</accession>
<keyword evidence="4 5" id="KW-0732">Signal</keyword>
<dbReference type="GO" id="GO:1904680">
    <property type="term" value="F:peptide transmembrane transporter activity"/>
    <property type="evidence" value="ECO:0007669"/>
    <property type="project" value="TreeGrafter"/>
</dbReference>
<dbReference type="PATRIC" id="fig|1028800.3.peg.5270"/>
<dbReference type="eggNOG" id="COG0747">
    <property type="taxonomic scope" value="Bacteria"/>
</dbReference>
<dbReference type="SUPFAM" id="SSF53850">
    <property type="entry name" value="Periplasmic binding protein-like II"/>
    <property type="match status" value="1"/>
</dbReference>
<dbReference type="OrthoDB" id="9803988at2"/>
<dbReference type="InterPro" id="IPR039424">
    <property type="entry name" value="SBP_5"/>
</dbReference>
<dbReference type="Gene3D" id="3.90.76.10">
    <property type="entry name" value="Dipeptide-binding Protein, Domain 1"/>
    <property type="match status" value="1"/>
</dbReference>
<dbReference type="InterPro" id="IPR030678">
    <property type="entry name" value="Peptide/Ni-bd"/>
</dbReference>
<evidence type="ECO:0000313" key="8">
    <source>
        <dbReference type="Proteomes" id="UP000028181"/>
    </source>
</evidence>
<reference evidence="8" key="1">
    <citation type="journal article" date="2014" name="BMC Genomics">
        <title>Genome sequencing of two Neorhizobium galegae strains reveals a noeT gene responsible for the unusual acetylation of the nodulation factors.</title>
        <authorList>
            <person name="Osterman J."/>
            <person name="Marsh J."/>
            <person name="Laine P.K."/>
            <person name="Zeng Z."/>
            <person name="Alatalo E."/>
            <person name="Sullivan J.T."/>
            <person name="Young J.P."/>
            <person name="Thomas-Oates J."/>
            <person name="Paulin L."/>
            <person name="Lindstrom K."/>
        </authorList>
    </citation>
    <scope>NUCLEOTIDE SEQUENCE [LARGE SCALE GENOMIC DNA]</scope>
    <source>
        <strain evidence="8">HAMBI 540</strain>
    </source>
</reference>
<evidence type="ECO:0000256" key="4">
    <source>
        <dbReference type="ARBA" id="ARBA00022729"/>
    </source>
</evidence>
<dbReference type="Proteomes" id="UP000028181">
    <property type="component" value="Plasmid pHAMBI540a"/>
</dbReference>
<dbReference type="PANTHER" id="PTHR30290:SF9">
    <property type="entry name" value="OLIGOPEPTIDE-BINDING PROTEIN APPA"/>
    <property type="match status" value="1"/>
</dbReference>
<comment type="similarity">
    <text evidence="2">Belongs to the bacterial solute-binding protein 5 family.</text>
</comment>
<dbReference type="GO" id="GO:0015833">
    <property type="term" value="P:peptide transport"/>
    <property type="evidence" value="ECO:0007669"/>
    <property type="project" value="TreeGrafter"/>
</dbReference>
<gene>
    <name evidence="7" type="ORF">RG540_PA06490</name>
</gene>